<comment type="subcellular location">
    <subcellularLocation>
        <location evidence="1">Cell membrane</location>
        <topology evidence="1">Multi-pass membrane protein</topology>
    </subcellularLocation>
</comment>
<sequence length="364" mass="38844">MLHFKVSDREQISAVGSFLTLVLALAAGMVVIGFIFLLCGVNPLFAFKKIFSGSFGSIYGFKETITKSIPLILIGGGLALVFKAKFWNIGAESQLLMGAIFGTWVGLNWGPALPAPLIVPLMFLAGFIGGALWGLIPAILKLRFAINEVISTLMLNYICAEFLTLLIVGPWKSPKKFGFPYTDDLPASAILSLIPGSRIHVPTLLLAVVAVVVLTIVIYKTRFGYEVRVIGENPDAAKYAGIDFSRTTMLIMVLSGGMAGLAGVGEVAGIHHYLSYPDSISSGYGFTAIIVAWLAKLNPIYTIFSGIFFAGILVGGDAIQISLGLPAATVDIFNGTLLIFLITGDFFTKNKVRVLFGGKGLIHG</sequence>
<feature type="transmembrane region" description="Helical" evidence="6">
    <location>
        <begin position="327"/>
        <end position="347"/>
    </location>
</feature>
<evidence type="ECO:0000313" key="7">
    <source>
        <dbReference type="EMBL" id="BBO70192.1"/>
    </source>
</evidence>
<keyword evidence="2" id="KW-1003">Cell membrane</keyword>
<dbReference type="GO" id="GO:0022857">
    <property type="term" value="F:transmembrane transporter activity"/>
    <property type="evidence" value="ECO:0007669"/>
    <property type="project" value="InterPro"/>
</dbReference>
<feature type="transmembrane region" description="Helical" evidence="6">
    <location>
        <begin position="199"/>
        <end position="219"/>
    </location>
</feature>
<reference evidence="7 8" key="1">
    <citation type="submission" date="2019-11" db="EMBL/GenBank/DDBJ databases">
        <title>Comparative genomics of hydrocarbon-degrading Desulfosarcina strains.</title>
        <authorList>
            <person name="Watanabe M."/>
            <person name="Kojima H."/>
            <person name="Fukui M."/>
        </authorList>
    </citation>
    <scope>NUCLEOTIDE SEQUENCE [LARGE SCALE GENOMIC DNA]</scope>
    <source>
        <strain evidence="7 8">PL12</strain>
    </source>
</reference>
<dbReference type="OrthoDB" id="9809785at2"/>
<dbReference type="CDD" id="cd06580">
    <property type="entry name" value="TM_PBP1_transp_TpRbsC_like"/>
    <property type="match status" value="1"/>
</dbReference>
<feature type="transmembrane region" description="Helical" evidence="6">
    <location>
        <begin position="152"/>
        <end position="171"/>
    </location>
</feature>
<dbReference type="PANTHER" id="PTHR47089:SF1">
    <property type="entry name" value="GUANOSINE ABC TRANSPORTER PERMEASE PROTEIN NUPP"/>
    <property type="match status" value="1"/>
</dbReference>
<evidence type="ECO:0000256" key="3">
    <source>
        <dbReference type="ARBA" id="ARBA00022692"/>
    </source>
</evidence>
<proteinExistence type="predicted"/>
<feature type="transmembrane region" description="Helical" evidence="6">
    <location>
        <begin position="12"/>
        <end position="45"/>
    </location>
</feature>
<organism evidence="7 8">
    <name type="scientific">Desulfosarcina alkanivorans</name>
    <dbReference type="NCBI Taxonomy" id="571177"/>
    <lineage>
        <taxon>Bacteria</taxon>
        <taxon>Pseudomonadati</taxon>
        <taxon>Thermodesulfobacteriota</taxon>
        <taxon>Desulfobacteria</taxon>
        <taxon>Desulfobacterales</taxon>
        <taxon>Desulfosarcinaceae</taxon>
        <taxon>Desulfosarcina</taxon>
    </lineage>
</organism>
<dbReference type="PANTHER" id="PTHR47089">
    <property type="entry name" value="ABC TRANSPORTER, PERMEASE PROTEIN"/>
    <property type="match status" value="1"/>
</dbReference>
<evidence type="ECO:0000256" key="1">
    <source>
        <dbReference type="ARBA" id="ARBA00004651"/>
    </source>
</evidence>
<feature type="transmembrane region" description="Helical" evidence="6">
    <location>
        <begin position="248"/>
        <end position="270"/>
    </location>
</feature>
<dbReference type="AlphaFoldDB" id="A0A5K7YKF4"/>
<gene>
    <name evidence="7" type="ORF">DSCA_41220</name>
</gene>
<dbReference type="EMBL" id="AP021874">
    <property type="protein sequence ID" value="BBO70192.1"/>
    <property type="molecule type" value="Genomic_DNA"/>
</dbReference>
<feature type="transmembrane region" description="Helical" evidence="6">
    <location>
        <begin position="117"/>
        <end position="140"/>
    </location>
</feature>
<dbReference type="GO" id="GO:0005886">
    <property type="term" value="C:plasma membrane"/>
    <property type="evidence" value="ECO:0007669"/>
    <property type="project" value="UniProtKB-SubCell"/>
</dbReference>
<keyword evidence="4 6" id="KW-1133">Transmembrane helix</keyword>
<keyword evidence="3 6" id="KW-0812">Transmembrane</keyword>
<dbReference type="Proteomes" id="UP000427906">
    <property type="component" value="Chromosome"/>
</dbReference>
<dbReference type="Pfam" id="PF02653">
    <property type="entry name" value="BPD_transp_2"/>
    <property type="match status" value="1"/>
</dbReference>
<dbReference type="RefSeq" id="WP_155318156.1">
    <property type="nucleotide sequence ID" value="NZ_AP021874.1"/>
</dbReference>
<evidence type="ECO:0000256" key="6">
    <source>
        <dbReference type="SAM" id="Phobius"/>
    </source>
</evidence>
<dbReference type="KEGG" id="dalk:DSCA_41220"/>
<dbReference type="InterPro" id="IPR001851">
    <property type="entry name" value="ABC_transp_permease"/>
</dbReference>
<name>A0A5K7YKF4_9BACT</name>
<keyword evidence="5 6" id="KW-0472">Membrane</keyword>
<evidence type="ECO:0000256" key="4">
    <source>
        <dbReference type="ARBA" id="ARBA00022989"/>
    </source>
</evidence>
<keyword evidence="8" id="KW-1185">Reference proteome</keyword>
<accession>A0A5K7YKF4</accession>
<evidence type="ECO:0000313" key="8">
    <source>
        <dbReference type="Proteomes" id="UP000427906"/>
    </source>
</evidence>
<evidence type="ECO:0000256" key="2">
    <source>
        <dbReference type="ARBA" id="ARBA00022475"/>
    </source>
</evidence>
<feature type="transmembrane region" description="Helical" evidence="6">
    <location>
        <begin position="65"/>
        <end position="82"/>
    </location>
</feature>
<protein>
    <submittedName>
        <fullName evidence="7">ABC transporter permease</fullName>
    </submittedName>
</protein>
<evidence type="ECO:0000256" key="5">
    <source>
        <dbReference type="ARBA" id="ARBA00023136"/>
    </source>
</evidence>